<dbReference type="InterPro" id="IPR000683">
    <property type="entry name" value="Gfo/Idh/MocA-like_OxRdtase_N"/>
</dbReference>
<proteinExistence type="inferred from homology"/>
<evidence type="ECO:0000256" key="2">
    <source>
        <dbReference type="ARBA" id="ARBA00023002"/>
    </source>
</evidence>
<evidence type="ECO:0000313" key="5">
    <source>
        <dbReference type="EMBL" id="GHA27999.1"/>
    </source>
</evidence>
<keyword evidence="2" id="KW-0560">Oxidoreductase</keyword>
<reference evidence="5" key="2">
    <citation type="submission" date="2020-09" db="EMBL/GenBank/DDBJ databases">
        <authorList>
            <person name="Sun Q."/>
            <person name="Kim S."/>
        </authorList>
    </citation>
    <scope>NUCLEOTIDE SEQUENCE</scope>
    <source>
        <strain evidence="5">KCTC 12719</strain>
    </source>
</reference>
<feature type="domain" description="Gfo/Idh/MocA-like oxidoreductase C-terminal" evidence="4">
    <location>
        <begin position="142"/>
        <end position="351"/>
    </location>
</feature>
<evidence type="ECO:0000313" key="6">
    <source>
        <dbReference type="Proteomes" id="UP000610456"/>
    </source>
</evidence>
<dbReference type="InterPro" id="IPR051317">
    <property type="entry name" value="Gfo/Idh/MocA_oxidoreduct"/>
</dbReference>
<name>A0A918S9R0_9FLAO</name>
<dbReference type="InterPro" id="IPR036291">
    <property type="entry name" value="NAD(P)-bd_dom_sf"/>
</dbReference>
<dbReference type="Pfam" id="PF01408">
    <property type="entry name" value="GFO_IDH_MocA"/>
    <property type="match status" value="1"/>
</dbReference>
<dbReference type="AlphaFoldDB" id="A0A918S9R0"/>
<comment type="similarity">
    <text evidence="1">Belongs to the Gfo/Idh/MocA family.</text>
</comment>
<evidence type="ECO:0000259" key="3">
    <source>
        <dbReference type="Pfam" id="PF01408"/>
    </source>
</evidence>
<dbReference type="SUPFAM" id="SSF51735">
    <property type="entry name" value="NAD(P)-binding Rossmann-fold domains"/>
    <property type="match status" value="1"/>
</dbReference>
<evidence type="ECO:0000259" key="4">
    <source>
        <dbReference type="Pfam" id="PF02894"/>
    </source>
</evidence>
<organism evidence="5 6">
    <name type="scientific">Salinimicrobium marinum</name>
    <dbReference type="NCBI Taxonomy" id="680283"/>
    <lineage>
        <taxon>Bacteria</taxon>
        <taxon>Pseudomonadati</taxon>
        <taxon>Bacteroidota</taxon>
        <taxon>Flavobacteriia</taxon>
        <taxon>Flavobacteriales</taxon>
        <taxon>Flavobacteriaceae</taxon>
        <taxon>Salinimicrobium</taxon>
    </lineage>
</organism>
<comment type="caution">
    <text evidence="5">The sequence shown here is derived from an EMBL/GenBank/DDBJ whole genome shotgun (WGS) entry which is preliminary data.</text>
</comment>
<dbReference type="EMBL" id="BMXB01000001">
    <property type="protein sequence ID" value="GHA27999.1"/>
    <property type="molecule type" value="Genomic_DNA"/>
</dbReference>
<feature type="domain" description="Gfo/Idh/MocA-like oxidoreductase N-terminal" evidence="3">
    <location>
        <begin position="11"/>
        <end position="129"/>
    </location>
</feature>
<evidence type="ECO:0000256" key="1">
    <source>
        <dbReference type="ARBA" id="ARBA00010928"/>
    </source>
</evidence>
<accession>A0A918S9R0</accession>
<protein>
    <submittedName>
        <fullName evidence="5">Oxidoreductase</fullName>
    </submittedName>
</protein>
<sequence>MASDQKVEKMIKVALAGFGKGGQIYNAPIISSVDGLEIVKILTSGNKEEAKKEFPAAEVVEDYSKITEDKRINLVVITTPNHLHVQFAEQALEAGKNVVVEKPFTPTVKEADYLISLAKRKNKIITVHHNRRWDSDFLTIQKIIKEDRLGKIVAYEAHFDRFRNYVKDNWKEEKAVPGSGILYDLGSHLIDQALVLFGHPKEIFADLRAQREHSEVVDNFELILFYPDLKVSLRAGMLVKEPGARFSVFGRNGTFKKYGMDVQEEALQQGKNPKEDPDWGKEPEEIWGKINTTNEEGRVKSELGNYTHLYQNIYNAILGKEDLLVKPEEARDVIKVIELAQKSNAERRMVPFS</sequence>
<dbReference type="Proteomes" id="UP000610456">
    <property type="component" value="Unassembled WGS sequence"/>
</dbReference>
<reference evidence="5" key="1">
    <citation type="journal article" date="2014" name="Int. J. Syst. Evol. Microbiol.">
        <title>Complete genome sequence of Corynebacterium casei LMG S-19264T (=DSM 44701T), isolated from a smear-ripened cheese.</title>
        <authorList>
            <consortium name="US DOE Joint Genome Institute (JGI-PGF)"/>
            <person name="Walter F."/>
            <person name="Albersmeier A."/>
            <person name="Kalinowski J."/>
            <person name="Ruckert C."/>
        </authorList>
    </citation>
    <scope>NUCLEOTIDE SEQUENCE</scope>
    <source>
        <strain evidence="5">KCTC 12719</strain>
    </source>
</reference>
<dbReference type="PANTHER" id="PTHR43708">
    <property type="entry name" value="CONSERVED EXPRESSED OXIDOREDUCTASE (EUROFUNG)"/>
    <property type="match status" value="1"/>
</dbReference>
<dbReference type="Gene3D" id="3.30.360.10">
    <property type="entry name" value="Dihydrodipicolinate Reductase, domain 2"/>
    <property type="match status" value="1"/>
</dbReference>
<dbReference type="GO" id="GO:0000166">
    <property type="term" value="F:nucleotide binding"/>
    <property type="evidence" value="ECO:0007669"/>
    <property type="project" value="InterPro"/>
</dbReference>
<gene>
    <name evidence="5" type="ORF">GCM10007103_06860</name>
</gene>
<dbReference type="GO" id="GO:0016491">
    <property type="term" value="F:oxidoreductase activity"/>
    <property type="evidence" value="ECO:0007669"/>
    <property type="project" value="UniProtKB-KW"/>
</dbReference>
<keyword evidence="6" id="KW-1185">Reference proteome</keyword>
<dbReference type="PANTHER" id="PTHR43708:SF5">
    <property type="entry name" value="CONSERVED EXPRESSED OXIDOREDUCTASE (EUROFUNG)-RELATED"/>
    <property type="match status" value="1"/>
</dbReference>
<dbReference type="Pfam" id="PF02894">
    <property type="entry name" value="GFO_IDH_MocA_C"/>
    <property type="match status" value="1"/>
</dbReference>
<dbReference type="Gene3D" id="3.40.50.720">
    <property type="entry name" value="NAD(P)-binding Rossmann-like Domain"/>
    <property type="match status" value="1"/>
</dbReference>
<dbReference type="InterPro" id="IPR004104">
    <property type="entry name" value="Gfo/Idh/MocA-like_OxRdtase_C"/>
</dbReference>